<dbReference type="AlphaFoldDB" id="X1UUZ8"/>
<reference evidence="1" key="1">
    <citation type="journal article" date="2014" name="Front. Microbiol.">
        <title>High frequency of phylogenetically diverse reductive dehalogenase-homologous genes in deep subseafloor sedimentary metagenomes.</title>
        <authorList>
            <person name="Kawai M."/>
            <person name="Futagami T."/>
            <person name="Toyoda A."/>
            <person name="Takaki Y."/>
            <person name="Nishi S."/>
            <person name="Hori S."/>
            <person name="Arai W."/>
            <person name="Tsubouchi T."/>
            <person name="Morono Y."/>
            <person name="Uchiyama I."/>
            <person name="Ito T."/>
            <person name="Fujiyama A."/>
            <person name="Inagaki F."/>
            <person name="Takami H."/>
        </authorList>
    </citation>
    <scope>NUCLEOTIDE SEQUENCE</scope>
    <source>
        <strain evidence="1">Expedition CK06-06</strain>
    </source>
</reference>
<evidence type="ECO:0008006" key="2">
    <source>
        <dbReference type="Google" id="ProtNLM"/>
    </source>
</evidence>
<comment type="caution">
    <text evidence="1">The sequence shown here is derived from an EMBL/GenBank/DDBJ whole genome shotgun (WGS) entry which is preliminary data.</text>
</comment>
<name>X1UUZ8_9ZZZZ</name>
<organism evidence="1">
    <name type="scientific">marine sediment metagenome</name>
    <dbReference type="NCBI Taxonomy" id="412755"/>
    <lineage>
        <taxon>unclassified sequences</taxon>
        <taxon>metagenomes</taxon>
        <taxon>ecological metagenomes</taxon>
    </lineage>
</organism>
<accession>X1UUZ8</accession>
<evidence type="ECO:0000313" key="1">
    <source>
        <dbReference type="EMBL" id="GAJ21299.1"/>
    </source>
</evidence>
<proteinExistence type="predicted"/>
<gene>
    <name evidence="1" type="ORF">S12H4_60211</name>
</gene>
<dbReference type="EMBL" id="BARW01039568">
    <property type="protein sequence ID" value="GAJ21299.1"/>
    <property type="molecule type" value="Genomic_DNA"/>
</dbReference>
<feature type="non-terminal residue" evidence="1">
    <location>
        <position position="111"/>
    </location>
</feature>
<protein>
    <recommendedName>
        <fullName evidence="2">Tyr recombinase domain-containing protein</fullName>
    </recommendedName>
</protein>
<sequence>MLNLTTVPFLPKRATQSTIEKDLKAIKVLARAQEWQFPKLPLRRVRPDEVRRTILSKKTIGSMITLGKQGLLKDIELCYLALATTYGLRRVEMMRLTPSSFPNEHHLIVDT</sequence>